<dbReference type="InterPro" id="IPR016163">
    <property type="entry name" value="Ald_DH_C"/>
</dbReference>
<evidence type="ECO:0000313" key="6">
    <source>
        <dbReference type="RefSeq" id="XP_015523992.2"/>
    </source>
</evidence>
<dbReference type="AlphaFoldDB" id="A0A6J0CBP6"/>
<proteinExistence type="inferred from homology"/>
<evidence type="ECO:0000256" key="3">
    <source>
        <dbReference type="RuleBase" id="RU003345"/>
    </source>
</evidence>
<dbReference type="PANTHER" id="PTHR11699">
    <property type="entry name" value="ALDEHYDE DEHYDROGENASE-RELATED"/>
    <property type="match status" value="1"/>
</dbReference>
<dbReference type="Gene3D" id="3.40.605.10">
    <property type="entry name" value="Aldehyde Dehydrogenase, Chain A, domain 1"/>
    <property type="match status" value="1"/>
</dbReference>
<dbReference type="SUPFAM" id="SSF53720">
    <property type="entry name" value="ALDH-like"/>
    <property type="match status" value="1"/>
</dbReference>
<dbReference type="Gene3D" id="3.40.309.10">
    <property type="entry name" value="Aldehyde Dehydrogenase, Chain A, domain 2"/>
    <property type="match status" value="1"/>
</dbReference>
<evidence type="ECO:0000256" key="2">
    <source>
        <dbReference type="PROSITE-ProRule" id="PRU10007"/>
    </source>
</evidence>
<dbReference type="FunCoup" id="A0A6J0CBP6">
    <property type="interactions" value="414"/>
</dbReference>
<evidence type="ECO:0000259" key="4">
    <source>
        <dbReference type="Pfam" id="PF00171"/>
    </source>
</evidence>
<dbReference type="GO" id="GO:0016620">
    <property type="term" value="F:oxidoreductase activity, acting on the aldehyde or oxo group of donors, NAD or NADP as acceptor"/>
    <property type="evidence" value="ECO:0007669"/>
    <property type="project" value="InterPro"/>
</dbReference>
<reference evidence="6" key="1">
    <citation type="submission" date="2025-08" db="UniProtKB">
        <authorList>
            <consortium name="RefSeq"/>
        </authorList>
    </citation>
    <scope>IDENTIFICATION</scope>
    <source>
        <tissue evidence="6">Thorax and Abdomen</tissue>
    </source>
</reference>
<evidence type="ECO:0000256" key="1">
    <source>
        <dbReference type="ARBA" id="ARBA00023002"/>
    </source>
</evidence>
<accession>A0A6J0CBP6</accession>
<dbReference type="Proteomes" id="UP000829291">
    <property type="component" value="Chromosome 1"/>
</dbReference>
<protein>
    <submittedName>
        <fullName evidence="6">Aldehyde dehydrogenase 1A1</fullName>
    </submittedName>
</protein>
<dbReference type="Pfam" id="PF00171">
    <property type="entry name" value="Aldedh"/>
    <property type="match status" value="1"/>
</dbReference>
<dbReference type="GeneID" id="107227383"/>
<dbReference type="PROSITE" id="PS00070">
    <property type="entry name" value="ALDEHYDE_DEHYDR_CYS"/>
    <property type="match status" value="1"/>
</dbReference>
<dbReference type="RefSeq" id="XP_015523992.2">
    <property type="nucleotide sequence ID" value="XM_015668506.2"/>
</dbReference>
<dbReference type="KEGG" id="nlo:107227383"/>
<keyword evidence="5" id="KW-1185">Reference proteome</keyword>
<dbReference type="InterPro" id="IPR016161">
    <property type="entry name" value="Ald_DH/histidinol_DH"/>
</dbReference>
<gene>
    <name evidence="6" type="primary">LOC107227383</name>
</gene>
<dbReference type="InParanoid" id="A0A6J0CBP6"/>
<keyword evidence="1 3" id="KW-0560">Oxidoreductase</keyword>
<dbReference type="InterPro" id="IPR016160">
    <property type="entry name" value="Ald_DH_CS_CYS"/>
</dbReference>
<evidence type="ECO:0000313" key="5">
    <source>
        <dbReference type="Proteomes" id="UP000829291"/>
    </source>
</evidence>
<dbReference type="InterPro" id="IPR016162">
    <property type="entry name" value="Ald_DH_N"/>
</dbReference>
<name>A0A6J0CBP6_NEOLC</name>
<comment type="similarity">
    <text evidence="3">Belongs to the aldehyde dehydrogenase family.</text>
</comment>
<organism evidence="6">
    <name type="scientific">Neodiprion lecontei</name>
    <name type="common">Redheaded pine sawfly</name>
    <dbReference type="NCBI Taxonomy" id="441921"/>
    <lineage>
        <taxon>Eukaryota</taxon>
        <taxon>Metazoa</taxon>
        <taxon>Ecdysozoa</taxon>
        <taxon>Arthropoda</taxon>
        <taxon>Hexapoda</taxon>
        <taxon>Insecta</taxon>
        <taxon>Pterygota</taxon>
        <taxon>Neoptera</taxon>
        <taxon>Endopterygota</taxon>
        <taxon>Hymenoptera</taxon>
        <taxon>Tenthredinoidea</taxon>
        <taxon>Diprionidae</taxon>
        <taxon>Diprioninae</taxon>
        <taxon>Neodiprion</taxon>
    </lineage>
</organism>
<dbReference type="PROSITE" id="PS00687">
    <property type="entry name" value="ALDEHYDE_DEHYDR_GLU"/>
    <property type="match status" value="1"/>
</dbReference>
<feature type="active site" evidence="2">
    <location>
        <position position="260"/>
    </location>
</feature>
<dbReference type="InterPro" id="IPR029510">
    <property type="entry name" value="Ald_DH_CS_GLU"/>
</dbReference>
<dbReference type="OrthoDB" id="310895at2759"/>
<dbReference type="InterPro" id="IPR015590">
    <property type="entry name" value="Aldehyde_DH_dom"/>
</dbReference>
<feature type="domain" description="Aldehyde dehydrogenase" evidence="4">
    <location>
        <begin position="21"/>
        <end position="483"/>
    </location>
</feature>
<sequence length="491" mass="52499">MAKPNAKQPVTCTQLFINNEWVPAVSGKKFATINPASGEKIADIAEADKVDVEKAVAAAKKAFARGSAWRSLDASARGNLLNKLADLIIKNVDELASLESIDNGKPFKEAYGEVYGCAAFLRYYAGWTDKIHGSTIPADGNSFTLTRKEPIGVVGQITPWNYPMIMIGLKLGPALAAGCTIVLKPAEQTPLTALRVASLAKEAGFPPGVLNVVPGFGPTAGAAISEHADVAKVAFTGSTEVGHIIMQAAGKTNLKRVTLELGGKSPFVIFNDADLDEAVKVAHDNLFQNAGQTCCAPTRVFVQSGIYDEFVKKSTALAKERKVGDAFEPNVQTGPQIDTESFEKILGLIESGKKQGAKLQTGGSRLGKVGFFVQPTVFSDVTDEMRIAKEEIFGPVQPIFKFETLEEVIQRANNTNYGLAAGVYTKNIETALEFSKAIESGVVWVNQWGALGPQAPFGGYKESGIGREMGEEALSNYLEVKTISIKLPSNH</sequence>